<dbReference type="Gene3D" id="1.10.287.70">
    <property type="match status" value="1"/>
</dbReference>
<keyword evidence="3" id="KW-0407">Ion channel</keyword>
<dbReference type="KEGG" id="prz:GZH47_29115"/>
<feature type="domain" description="Potassium channel" evidence="2">
    <location>
        <begin position="102"/>
        <end position="153"/>
    </location>
</feature>
<name>A0A6C0P9V3_9BACL</name>
<dbReference type="SUPFAM" id="SSF81324">
    <property type="entry name" value="Voltage-gated potassium channels"/>
    <property type="match status" value="1"/>
</dbReference>
<dbReference type="AlphaFoldDB" id="A0A6C0P9V3"/>
<keyword evidence="4" id="KW-1185">Reference proteome</keyword>
<evidence type="ECO:0000256" key="1">
    <source>
        <dbReference type="SAM" id="Phobius"/>
    </source>
</evidence>
<dbReference type="Pfam" id="PF07885">
    <property type="entry name" value="Ion_trans_2"/>
    <property type="match status" value="1"/>
</dbReference>
<dbReference type="GO" id="GO:0034220">
    <property type="term" value="P:monoatomic ion transmembrane transport"/>
    <property type="evidence" value="ECO:0007669"/>
    <property type="project" value="UniProtKB-KW"/>
</dbReference>
<evidence type="ECO:0000313" key="4">
    <source>
        <dbReference type="Proteomes" id="UP000479114"/>
    </source>
</evidence>
<evidence type="ECO:0000259" key="2">
    <source>
        <dbReference type="Pfam" id="PF07885"/>
    </source>
</evidence>
<sequence length="172" mass="19474">MHKPYTEVEVRLYKSNDDAAGANAALKYLSPDDAKPAGESGLGKPSKTVKLYFAEREYEPFMQVFKNDQEDKHLSRLIAASHTLLDSDFLELYIGINGYVNYHVEDFWYFSAITITTLGFGDITPNSTPVRRVVMFETLFGVLLLGFYMSKVGLNRQRREQAGTNSAEESIR</sequence>
<keyword evidence="3" id="KW-0813">Transport</keyword>
<keyword evidence="1" id="KW-0812">Transmembrane</keyword>
<accession>A0A6C0P9V3</accession>
<organism evidence="3 4">
    <name type="scientific">Paenibacillus rhizovicinus</name>
    <dbReference type="NCBI Taxonomy" id="2704463"/>
    <lineage>
        <taxon>Bacteria</taxon>
        <taxon>Bacillati</taxon>
        <taxon>Bacillota</taxon>
        <taxon>Bacilli</taxon>
        <taxon>Bacillales</taxon>
        <taxon>Paenibacillaceae</taxon>
        <taxon>Paenibacillus</taxon>
    </lineage>
</organism>
<feature type="transmembrane region" description="Helical" evidence="1">
    <location>
        <begin position="133"/>
        <end position="150"/>
    </location>
</feature>
<proteinExistence type="predicted"/>
<dbReference type="EMBL" id="CP048286">
    <property type="protein sequence ID" value="QHW35354.1"/>
    <property type="molecule type" value="Genomic_DNA"/>
</dbReference>
<keyword evidence="3" id="KW-0406">Ion transport</keyword>
<dbReference type="InterPro" id="IPR013099">
    <property type="entry name" value="K_chnl_dom"/>
</dbReference>
<protein>
    <submittedName>
        <fullName evidence="3">Two pore domain potassium channel family protein</fullName>
    </submittedName>
</protein>
<keyword evidence="1" id="KW-1133">Transmembrane helix</keyword>
<reference evidence="3 4" key="1">
    <citation type="submission" date="2020-02" db="EMBL/GenBank/DDBJ databases">
        <title>Paenibacillus sp. nov., isolated from rhizosphere soil of tomato.</title>
        <authorList>
            <person name="Weon H.-Y."/>
            <person name="Lee S.A."/>
        </authorList>
    </citation>
    <scope>NUCLEOTIDE SEQUENCE [LARGE SCALE GENOMIC DNA]</scope>
    <source>
        <strain evidence="3 4">14171R-81</strain>
    </source>
</reference>
<evidence type="ECO:0000313" key="3">
    <source>
        <dbReference type="EMBL" id="QHW35354.1"/>
    </source>
</evidence>
<dbReference type="Proteomes" id="UP000479114">
    <property type="component" value="Chromosome"/>
</dbReference>
<gene>
    <name evidence="3" type="ORF">GZH47_29115</name>
</gene>
<keyword evidence="1" id="KW-0472">Membrane</keyword>